<evidence type="ECO:0000256" key="5">
    <source>
        <dbReference type="ARBA" id="ARBA00023316"/>
    </source>
</evidence>
<accession>A0A2T4KHQ6</accession>
<comment type="pathway">
    <text evidence="6">Cell wall biogenesis; teichoic acid biosynthesis.</text>
</comment>
<dbReference type="GO" id="GO:0047244">
    <property type="term" value="F:N-acetylglucosaminyldiphosphoundecaprenol N-acetyl-beta-D-mannosaminyltransferase activity"/>
    <property type="evidence" value="ECO:0007669"/>
    <property type="project" value="UniProtKB-UniRule"/>
</dbReference>
<dbReference type="HAMAP" id="MF_02070">
    <property type="entry name" value="TagA_TarA"/>
    <property type="match status" value="1"/>
</dbReference>
<keyword evidence="5 6" id="KW-0961">Cell wall biogenesis/degradation</keyword>
<dbReference type="InterPro" id="IPR034714">
    <property type="entry name" value="TagA_TarA"/>
</dbReference>
<dbReference type="GO" id="GO:0019350">
    <property type="term" value="P:teichoic acid biosynthetic process"/>
    <property type="evidence" value="ECO:0007669"/>
    <property type="project" value="UniProtKB-UniRule"/>
</dbReference>
<dbReference type="AlphaFoldDB" id="A0A2T4KHQ6"/>
<evidence type="ECO:0000256" key="2">
    <source>
        <dbReference type="ARBA" id="ARBA00022676"/>
    </source>
</evidence>
<evidence type="ECO:0000256" key="1">
    <source>
        <dbReference type="ARBA" id="ARBA00004837"/>
    </source>
</evidence>
<dbReference type="CDD" id="cd06533">
    <property type="entry name" value="Glyco_transf_WecG_TagA"/>
    <property type="match status" value="1"/>
</dbReference>
<dbReference type="InterPro" id="IPR053391">
    <property type="entry name" value="TAB_Glycosyltransferase"/>
</dbReference>
<keyword evidence="4 6" id="KW-0777">Teichoic acid biosynthesis</keyword>
<comment type="similarity">
    <text evidence="6">Belongs to the glycosyltransferase 26 family. TagA/TarA subfamily.</text>
</comment>
<comment type="function">
    <text evidence="6">Catalyzes the conversion of GlcNAc-PP-undecaprenol into ManNAc-GlcNAc-PP-undecaprenol, the first committed lipid intermediate in the de novo synthesis of teichoic acid.</text>
</comment>
<dbReference type="NCBIfam" id="TIGR00696">
    <property type="entry name" value="wecG_tagA_cpsF"/>
    <property type="match status" value="1"/>
</dbReference>
<name>A0A2T4KHQ6_9STAP</name>
<dbReference type="GO" id="GO:0071555">
    <property type="term" value="P:cell wall organization"/>
    <property type="evidence" value="ECO:0007669"/>
    <property type="project" value="UniProtKB-KW"/>
</dbReference>
<organism evidence="7 8">
    <name type="scientific">Staphylococcus devriesei</name>
    <dbReference type="NCBI Taxonomy" id="586733"/>
    <lineage>
        <taxon>Bacteria</taxon>
        <taxon>Bacillati</taxon>
        <taxon>Bacillota</taxon>
        <taxon>Bacilli</taxon>
        <taxon>Bacillales</taxon>
        <taxon>Staphylococcaceae</taxon>
        <taxon>Staphylococcus</taxon>
    </lineage>
</organism>
<dbReference type="PANTHER" id="PTHR34136:SF1">
    <property type="entry name" value="UDP-N-ACETYL-D-MANNOSAMINURONIC ACID TRANSFERASE"/>
    <property type="match status" value="1"/>
</dbReference>
<evidence type="ECO:0000256" key="3">
    <source>
        <dbReference type="ARBA" id="ARBA00022679"/>
    </source>
</evidence>
<sequence length="259" mass="30481">MCDQTKTKTKTDKVDILGVHFDNVTMLDMIENVKSFFTQESKENLFIVTANPEIVDYATEHVTYRTLINSADYIVPDGTGIIKAANRLKTPLKRRVPGIELMEHCLKIAYTNQQKVYLLGAKNEVIELAYANLQRRYPQAQFDYHHGYINLNDETVIKRIKRFNPDYIFVGMGFPKQEEWIEKNSHVFEQTVLMGVGGSFEIFSNTKKRAPKLFQRFNIEWVYRVLIDWKRIGRMRSIPKFMFKVLKVQRKMKKNNNKK</sequence>
<evidence type="ECO:0000256" key="4">
    <source>
        <dbReference type="ARBA" id="ARBA00022944"/>
    </source>
</evidence>
<protein>
    <recommendedName>
        <fullName evidence="6">N-acetylglucosaminyldiphosphoundecaprenol N-acetyl-beta-D-mannosaminyltransferase</fullName>
        <ecNumber evidence="6">2.4.1.187</ecNumber>
    </recommendedName>
    <alternativeName>
        <fullName evidence="6">N-acetylmannosaminyltransferase</fullName>
    </alternativeName>
    <alternativeName>
        <fullName evidence="6">UDP-N-acetylmannosamine transferase</fullName>
    </alternativeName>
    <alternativeName>
        <fullName evidence="6">UDP-N-acetylmannosamine:N-acetylglucosaminyl pyrophosphorylundecaprenol N-acetylmannosaminyltransferase</fullName>
    </alternativeName>
</protein>
<comment type="catalytic activity">
    <reaction evidence="6">
        <text>UDP-N-acetyl-alpha-D-mannosamine + N-acetyl-alpha-D-glucosaminyl-di-trans,octa-cis-undecaprenyl diphosphate = N-acetyl-beta-D-mannosaminyl-(1-&gt;4)-N-acetyl-alpha-D-glucosaminyl di-trans,octa-cis-undecaprenyl diphosphate + UDP + H(+)</text>
        <dbReference type="Rhea" id="RHEA:16053"/>
        <dbReference type="ChEBI" id="CHEBI:15378"/>
        <dbReference type="ChEBI" id="CHEBI:58223"/>
        <dbReference type="ChEBI" id="CHEBI:62959"/>
        <dbReference type="ChEBI" id="CHEBI:68623"/>
        <dbReference type="ChEBI" id="CHEBI:132210"/>
        <dbReference type="EC" id="2.4.1.187"/>
    </reaction>
</comment>
<dbReference type="UniPathway" id="UPA00790"/>
<reference evidence="7 8" key="1">
    <citation type="journal article" date="2016" name="Front. Microbiol.">
        <title>Comprehensive Phylogenetic Analysis of Bovine Non-aureus Staphylococci Species Based on Whole-Genome Sequencing.</title>
        <authorList>
            <person name="Naushad S."/>
            <person name="Barkema H.W."/>
            <person name="Luby C."/>
            <person name="Condas L.A."/>
            <person name="Nobrega D.B."/>
            <person name="Carson D.A."/>
            <person name="De Buck J."/>
        </authorList>
    </citation>
    <scope>NUCLEOTIDE SEQUENCE [LARGE SCALE GENOMIC DNA]</scope>
    <source>
        <strain evidence="7 8">SNUC 761</strain>
    </source>
</reference>
<dbReference type="EC" id="2.4.1.187" evidence="6"/>
<dbReference type="PANTHER" id="PTHR34136">
    <property type="match status" value="1"/>
</dbReference>
<gene>
    <name evidence="7" type="ORF">BUY44_05790</name>
</gene>
<dbReference type="UniPathway" id="UPA00632"/>
<dbReference type="Pfam" id="PF03808">
    <property type="entry name" value="Glyco_tran_WecG"/>
    <property type="match status" value="1"/>
</dbReference>
<evidence type="ECO:0000256" key="6">
    <source>
        <dbReference type="HAMAP-Rule" id="MF_02070"/>
    </source>
</evidence>
<keyword evidence="2 6" id="KW-0328">Glycosyltransferase</keyword>
<dbReference type="InterPro" id="IPR004629">
    <property type="entry name" value="WecG_TagA_CpsF"/>
</dbReference>
<evidence type="ECO:0000313" key="7">
    <source>
        <dbReference type="EMBL" id="PTE73449.1"/>
    </source>
</evidence>
<dbReference type="NCBIfam" id="NF041710">
    <property type="entry name" value="UDPacetylman_taseTarA"/>
    <property type="match status" value="1"/>
</dbReference>
<keyword evidence="3 6" id="KW-0808">Transferase</keyword>
<evidence type="ECO:0000313" key="8">
    <source>
        <dbReference type="Proteomes" id="UP000242547"/>
    </source>
</evidence>
<dbReference type="EMBL" id="PYZL01000030">
    <property type="protein sequence ID" value="PTE73449.1"/>
    <property type="molecule type" value="Genomic_DNA"/>
</dbReference>
<comment type="pathway">
    <text evidence="1">Cell wall biogenesis; poly(ribitol phosphate) teichoic acid biosynthesis.</text>
</comment>
<dbReference type="RefSeq" id="WP_107505999.1">
    <property type="nucleotide sequence ID" value="NZ_CP130489.1"/>
</dbReference>
<proteinExistence type="inferred from homology"/>
<dbReference type="Proteomes" id="UP000242547">
    <property type="component" value="Unassembled WGS sequence"/>
</dbReference>
<comment type="caution">
    <text evidence="7">The sequence shown here is derived from an EMBL/GenBank/DDBJ whole genome shotgun (WGS) entry which is preliminary data.</text>
</comment>